<dbReference type="PROSITE" id="PS50850">
    <property type="entry name" value="MFS"/>
    <property type="match status" value="1"/>
</dbReference>
<reference evidence="8" key="1">
    <citation type="journal article" date="2019" name="Int. J. Syst. Evol. Microbiol.">
        <title>The Global Catalogue of Microorganisms (GCM) 10K type strain sequencing project: providing services to taxonomists for standard genome sequencing and annotation.</title>
        <authorList>
            <consortium name="The Broad Institute Genomics Platform"/>
            <consortium name="The Broad Institute Genome Sequencing Center for Infectious Disease"/>
            <person name="Wu L."/>
            <person name="Ma J."/>
        </authorList>
    </citation>
    <scope>NUCLEOTIDE SEQUENCE [LARGE SCALE GENOMIC DNA]</scope>
    <source>
        <strain evidence="8">JCM 31486</strain>
    </source>
</reference>
<feature type="non-terminal residue" evidence="7">
    <location>
        <position position="128"/>
    </location>
</feature>
<feature type="transmembrane region" description="Helical" evidence="5">
    <location>
        <begin position="96"/>
        <end position="116"/>
    </location>
</feature>
<feature type="transmembrane region" description="Helical" evidence="5">
    <location>
        <begin position="44"/>
        <end position="62"/>
    </location>
</feature>
<keyword evidence="3 5" id="KW-1133">Transmembrane helix</keyword>
<feature type="transmembrane region" description="Helical" evidence="5">
    <location>
        <begin position="12"/>
        <end position="32"/>
    </location>
</feature>
<dbReference type="EMBL" id="JBHTIS010004273">
    <property type="protein sequence ID" value="MFD1052266.1"/>
    <property type="molecule type" value="Genomic_DNA"/>
</dbReference>
<evidence type="ECO:0000313" key="8">
    <source>
        <dbReference type="Proteomes" id="UP001597045"/>
    </source>
</evidence>
<evidence type="ECO:0000256" key="5">
    <source>
        <dbReference type="SAM" id="Phobius"/>
    </source>
</evidence>
<protein>
    <submittedName>
        <fullName evidence="7">MFS transporter</fullName>
    </submittedName>
</protein>
<feature type="transmembrane region" description="Helical" evidence="5">
    <location>
        <begin position="69"/>
        <end position="90"/>
    </location>
</feature>
<feature type="domain" description="Major facilitator superfamily (MFS) profile" evidence="6">
    <location>
        <begin position="8"/>
        <end position="128"/>
    </location>
</feature>
<evidence type="ECO:0000313" key="7">
    <source>
        <dbReference type="EMBL" id="MFD1052266.1"/>
    </source>
</evidence>
<evidence type="ECO:0000256" key="1">
    <source>
        <dbReference type="ARBA" id="ARBA00004651"/>
    </source>
</evidence>
<dbReference type="SUPFAM" id="SSF103473">
    <property type="entry name" value="MFS general substrate transporter"/>
    <property type="match status" value="1"/>
</dbReference>
<evidence type="ECO:0000256" key="4">
    <source>
        <dbReference type="ARBA" id="ARBA00023136"/>
    </source>
</evidence>
<name>A0ABW3MP03_9PSEU</name>
<gene>
    <name evidence="7" type="ORF">ACFQ1S_45165</name>
</gene>
<evidence type="ECO:0000259" key="6">
    <source>
        <dbReference type="PROSITE" id="PS50850"/>
    </source>
</evidence>
<sequence length="128" mass="13653">MFGGMRAARLSTFTYFALNGFLMGMWVVHIPTIEHRTGINHPTLGMLLLLLGGGAFLGMQAIGPLADRFGARVTVPVTAALNSVCVILPGVATNGWMLGVFVTGVLVIGLIAYPVFRNVRLTVFHAVL</sequence>
<dbReference type="InterPro" id="IPR020846">
    <property type="entry name" value="MFS_dom"/>
</dbReference>
<accession>A0ABW3MP03</accession>
<comment type="subcellular location">
    <subcellularLocation>
        <location evidence="1">Cell membrane</location>
        <topology evidence="1">Multi-pass membrane protein</topology>
    </subcellularLocation>
</comment>
<organism evidence="7 8">
    <name type="scientific">Kibdelosporangium lantanae</name>
    <dbReference type="NCBI Taxonomy" id="1497396"/>
    <lineage>
        <taxon>Bacteria</taxon>
        <taxon>Bacillati</taxon>
        <taxon>Actinomycetota</taxon>
        <taxon>Actinomycetes</taxon>
        <taxon>Pseudonocardiales</taxon>
        <taxon>Pseudonocardiaceae</taxon>
        <taxon>Kibdelosporangium</taxon>
    </lineage>
</organism>
<keyword evidence="8" id="KW-1185">Reference proteome</keyword>
<keyword evidence="2 5" id="KW-0812">Transmembrane</keyword>
<evidence type="ECO:0000256" key="2">
    <source>
        <dbReference type="ARBA" id="ARBA00022692"/>
    </source>
</evidence>
<keyword evidence="4 5" id="KW-0472">Membrane</keyword>
<comment type="caution">
    <text evidence="7">The sequence shown here is derived from an EMBL/GenBank/DDBJ whole genome shotgun (WGS) entry which is preliminary data.</text>
</comment>
<dbReference type="Proteomes" id="UP001597045">
    <property type="component" value="Unassembled WGS sequence"/>
</dbReference>
<dbReference type="InterPro" id="IPR036259">
    <property type="entry name" value="MFS_trans_sf"/>
</dbReference>
<evidence type="ECO:0000256" key="3">
    <source>
        <dbReference type="ARBA" id="ARBA00022989"/>
    </source>
</evidence>
<dbReference type="Gene3D" id="1.20.1250.20">
    <property type="entry name" value="MFS general substrate transporter like domains"/>
    <property type="match status" value="1"/>
</dbReference>
<proteinExistence type="predicted"/>